<proteinExistence type="inferred from homology"/>
<dbReference type="Gene3D" id="3.80.10.10">
    <property type="entry name" value="Ribonuclease Inhibitor"/>
    <property type="match status" value="1"/>
</dbReference>
<dbReference type="InterPro" id="IPR051502">
    <property type="entry name" value="RLP_Defense_Trigger"/>
</dbReference>
<organism evidence="5 6">
    <name type="scientific">Arabis nemorensis</name>
    <dbReference type="NCBI Taxonomy" id="586526"/>
    <lineage>
        <taxon>Eukaryota</taxon>
        <taxon>Viridiplantae</taxon>
        <taxon>Streptophyta</taxon>
        <taxon>Embryophyta</taxon>
        <taxon>Tracheophyta</taxon>
        <taxon>Spermatophyta</taxon>
        <taxon>Magnoliopsida</taxon>
        <taxon>eudicotyledons</taxon>
        <taxon>Gunneridae</taxon>
        <taxon>Pentapetalae</taxon>
        <taxon>rosids</taxon>
        <taxon>malvids</taxon>
        <taxon>Brassicales</taxon>
        <taxon>Brassicaceae</taxon>
        <taxon>Arabideae</taxon>
        <taxon>Arabis</taxon>
    </lineage>
</organism>
<sequence>MAMRGNLPNFHGNNSLLELSISGIPDSIGNLQTIEHFFIDLHQFGSYQLQRSLEDSLEIRINTVDLRSNAFQGPIFIPPRNIATYLASKNNFTGEIPPSICRLSSLSTLDLSDNHLHGSDVL</sequence>
<gene>
    <name evidence="5" type="ORF">ANE_LOCUS4876</name>
</gene>
<dbReference type="PANTHER" id="PTHR48062">
    <property type="entry name" value="RECEPTOR-LIKE PROTEIN 14"/>
    <property type="match status" value="1"/>
</dbReference>
<comment type="caution">
    <text evidence="5">The sequence shown here is derived from an EMBL/GenBank/DDBJ whole genome shotgun (WGS) entry which is preliminary data.</text>
</comment>
<dbReference type="AlphaFoldDB" id="A0A565AYF2"/>
<name>A0A565AYF2_9BRAS</name>
<dbReference type="Proteomes" id="UP000489600">
    <property type="component" value="Unassembled WGS sequence"/>
</dbReference>
<evidence type="ECO:0000256" key="3">
    <source>
        <dbReference type="ARBA" id="ARBA00022737"/>
    </source>
</evidence>
<evidence type="ECO:0000256" key="2">
    <source>
        <dbReference type="ARBA" id="ARBA00022614"/>
    </source>
</evidence>
<dbReference type="Pfam" id="PF00560">
    <property type="entry name" value="LRR_1"/>
    <property type="match status" value="2"/>
</dbReference>
<accession>A0A565AYF2</accession>
<evidence type="ECO:0000313" key="6">
    <source>
        <dbReference type="Proteomes" id="UP000489600"/>
    </source>
</evidence>
<evidence type="ECO:0000256" key="4">
    <source>
        <dbReference type="ARBA" id="ARBA00023170"/>
    </source>
</evidence>
<evidence type="ECO:0000313" key="5">
    <source>
        <dbReference type="EMBL" id="VVA94431.1"/>
    </source>
</evidence>
<dbReference type="PANTHER" id="PTHR48062:SF21">
    <property type="entry name" value="RECEPTOR-LIKE PROTEIN 12"/>
    <property type="match status" value="1"/>
</dbReference>
<evidence type="ECO:0000256" key="1">
    <source>
        <dbReference type="ARBA" id="ARBA00009592"/>
    </source>
</evidence>
<dbReference type="InterPro" id="IPR001611">
    <property type="entry name" value="Leu-rich_rpt"/>
</dbReference>
<keyword evidence="3" id="KW-0677">Repeat</keyword>
<keyword evidence="2" id="KW-0433">Leucine-rich repeat</keyword>
<dbReference type="EMBL" id="CABITT030000002">
    <property type="protein sequence ID" value="VVA94431.1"/>
    <property type="molecule type" value="Genomic_DNA"/>
</dbReference>
<keyword evidence="6" id="KW-1185">Reference proteome</keyword>
<keyword evidence="4" id="KW-0675">Receptor</keyword>
<dbReference type="SUPFAM" id="SSF52047">
    <property type="entry name" value="RNI-like"/>
    <property type="match status" value="1"/>
</dbReference>
<reference evidence="5" key="1">
    <citation type="submission" date="2019-07" db="EMBL/GenBank/DDBJ databases">
        <authorList>
            <person name="Dittberner H."/>
        </authorList>
    </citation>
    <scope>NUCLEOTIDE SEQUENCE [LARGE SCALE GENOMIC DNA]</scope>
</reference>
<dbReference type="InterPro" id="IPR032675">
    <property type="entry name" value="LRR_dom_sf"/>
</dbReference>
<protein>
    <submittedName>
        <fullName evidence="5">Uncharacterized protein</fullName>
    </submittedName>
</protein>
<comment type="similarity">
    <text evidence="1">Belongs to the RLP family.</text>
</comment>